<dbReference type="AlphaFoldDB" id="A0A2W7JW95"/>
<feature type="transmembrane region" description="Helical" evidence="1">
    <location>
        <begin position="14"/>
        <end position="35"/>
    </location>
</feature>
<dbReference type="EMBL" id="QKYV01000005">
    <property type="protein sequence ID" value="PZW39740.1"/>
    <property type="molecule type" value="Genomic_DNA"/>
</dbReference>
<keyword evidence="3" id="KW-1185">Reference proteome</keyword>
<sequence>MKSTYLFPYQIKKLSGFIFIICFCVLLVTTLMDWVPSSFNFPMFAIASTEFLKDATYFSWIETNVWYDLLTILVIISGILFAFSKEKTEDEYISKLRLSALVKAVYCNYFILILAIFFIYNLAFFSVLVLNMLSTLILFIFFFQRELISVKRNNS</sequence>
<dbReference type="Proteomes" id="UP000249542">
    <property type="component" value="Unassembled WGS sequence"/>
</dbReference>
<proteinExistence type="predicted"/>
<keyword evidence="1" id="KW-0812">Transmembrane</keyword>
<feature type="transmembrane region" description="Helical" evidence="1">
    <location>
        <begin position="96"/>
        <end position="118"/>
    </location>
</feature>
<keyword evidence="1" id="KW-0472">Membrane</keyword>
<accession>A0A2W7JW95</accession>
<organism evidence="2 3">
    <name type="scientific">Mesonia algae</name>
    <dbReference type="NCBI Taxonomy" id="213248"/>
    <lineage>
        <taxon>Bacteria</taxon>
        <taxon>Pseudomonadati</taxon>
        <taxon>Bacteroidota</taxon>
        <taxon>Flavobacteriia</taxon>
        <taxon>Flavobacteriales</taxon>
        <taxon>Flavobacteriaceae</taxon>
        <taxon>Mesonia</taxon>
    </lineage>
</organism>
<feature type="transmembrane region" description="Helical" evidence="1">
    <location>
        <begin position="65"/>
        <end position="84"/>
    </location>
</feature>
<evidence type="ECO:0000313" key="2">
    <source>
        <dbReference type="EMBL" id="PZW39740.1"/>
    </source>
</evidence>
<evidence type="ECO:0000313" key="3">
    <source>
        <dbReference type="Proteomes" id="UP000249542"/>
    </source>
</evidence>
<keyword evidence="1" id="KW-1133">Transmembrane helix</keyword>
<dbReference type="RefSeq" id="WP_111541381.1">
    <property type="nucleotide sequence ID" value="NZ_QKYV01000005.1"/>
</dbReference>
<reference evidence="2 3" key="1">
    <citation type="submission" date="2018-06" db="EMBL/GenBank/DDBJ databases">
        <title>Genomic Encyclopedia of Archaeal and Bacterial Type Strains, Phase II (KMG-II): from individual species to whole genera.</title>
        <authorList>
            <person name="Goeker M."/>
        </authorList>
    </citation>
    <scope>NUCLEOTIDE SEQUENCE [LARGE SCALE GENOMIC DNA]</scope>
    <source>
        <strain evidence="2 3">DSM 15361</strain>
    </source>
</reference>
<gene>
    <name evidence="2" type="ORF">LX95_02105</name>
</gene>
<comment type="caution">
    <text evidence="2">The sequence shown here is derived from an EMBL/GenBank/DDBJ whole genome shotgun (WGS) entry which is preliminary data.</text>
</comment>
<feature type="transmembrane region" description="Helical" evidence="1">
    <location>
        <begin position="124"/>
        <end position="143"/>
    </location>
</feature>
<name>A0A2W7JW95_9FLAO</name>
<evidence type="ECO:0000256" key="1">
    <source>
        <dbReference type="SAM" id="Phobius"/>
    </source>
</evidence>
<protein>
    <submittedName>
        <fullName evidence="2">Uncharacterized protein</fullName>
    </submittedName>
</protein>